<reference evidence="6" key="2">
    <citation type="journal article" date="2021" name="PeerJ">
        <title>Extensive microbial diversity within the chicken gut microbiome revealed by metagenomics and culture.</title>
        <authorList>
            <person name="Gilroy R."/>
            <person name="Ravi A."/>
            <person name="Getino M."/>
            <person name="Pursley I."/>
            <person name="Horton D.L."/>
            <person name="Alikhan N.F."/>
            <person name="Baker D."/>
            <person name="Gharbi K."/>
            <person name="Hall N."/>
            <person name="Watson M."/>
            <person name="Adriaenssens E.M."/>
            <person name="Foster-Nyarko E."/>
            <person name="Jarju S."/>
            <person name="Secka A."/>
            <person name="Antonio M."/>
            <person name="Oren A."/>
            <person name="Chaudhuri R.R."/>
            <person name="La Ragione R."/>
            <person name="Hildebrand F."/>
            <person name="Pallen M.J."/>
        </authorList>
    </citation>
    <scope>NUCLEOTIDE SEQUENCE</scope>
    <source>
        <strain evidence="6">G3-3990</strain>
    </source>
</reference>
<keyword evidence="5" id="KW-1003">Cell membrane</keyword>
<keyword evidence="5" id="KW-0813">Transport</keyword>
<keyword evidence="3 5" id="KW-1133">Transmembrane helix</keyword>
<keyword evidence="2 5" id="KW-0812">Transmembrane</keyword>
<dbReference type="GO" id="GO:0043953">
    <property type="term" value="P:protein transport by the Tat complex"/>
    <property type="evidence" value="ECO:0007669"/>
    <property type="project" value="UniProtKB-UniRule"/>
</dbReference>
<keyword evidence="4 5" id="KW-0472">Membrane</keyword>
<evidence type="ECO:0000256" key="1">
    <source>
        <dbReference type="ARBA" id="ARBA00004141"/>
    </source>
</evidence>
<dbReference type="PANTHER" id="PTHR30371">
    <property type="entry name" value="SEC-INDEPENDENT PROTEIN TRANSLOCASE PROTEIN TATC"/>
    <property type="match status" value="1"/>
</dbReference>
<reference evidence="6" key="1">
    <citation type="submission" date="2020-10" db="EMBL/GenBank/DDBJ databases">
        <authorList>
            <person name="Gilroy R."/>
        </authorList>
    </citation>
    <scope>NUCLEOTIDE SEQUENCE</scope>
    <source>
        <strain evidence="6">G3-3990</strain>
    </source>
</reference>
<protein>
    <recommendedName>
        <fullName evidence="5">Sec-independent protein translocase protein TatC</fullName>
    </recommendedName>
</protein>
<feature type="transmembrane region" description="Helical" evidence="5">
    <location>
        <begin position="129"/>
        <end position="151"/>
    </location>
</feature>
<feature type="transmembrane region" description="Helical" evidence="5">
    <location>
        <begin position="97"/>
        <end position="117"/>
    </location>
</feature>
<comment type="caution">
    <text evidence="5">Lacks conserved residue(s) required for the propagation of feature annotation.</text>
</comment>
<dbReference type="Pfam" id="PF00902">
    <property type="entry name" value="TatC"/>
    <property type="match status" value="1"/>
</dbReference>
<feature type="transmembrane region" description="Helical" evidence="5">
    <location>
        <begin position="181"/>
        <end position="200"/>
    </location>
</feature>
<dbReference type="InterPro" id="IPR002033">
    <property type="entry name" value="TatC"/>
</dbReference>
<dbReference type="GO" id="GO:0009977">
    <property type="term" value="F:proton motive force dependent protein transmembrane transporter activity"/>
    <property type="evidence" value="ECO:0007669"/>
    <property type="project" value="TreeGrafter"/>
</dbReference>
<proteinExistence type="inferred from homology"/>
<evidence type="ECO:0000313" key="6">
    <source>
        <dbReference type="EMBL" id="MBO8461012.1"/>
    </source>
</evidence>
<dbReference type="EMBL" id="JADIMG010000110">
    <property type="protein sequence ID" value="MBO8461012.1"/>
    <property type="molecule type" value="Genomic_DNA"/>
</dbReference>
<dbReference type="AlphaFoldDB" id="A0A9D9N5F1"/>
<dbReference type="NCBIfam" id="TIGR00945">
    <property type="entry name" value="tatC"/>
    <property type="match status" value="1"/>
</dbReference>
<comment type="subunit">
    <text evidence="5">Forms a complex with TatA.</text>
</comment>
<evidence type="ECO:0000313" key="7">
    <source>
        <dbReference type="Proteomes" id="UP000823641"/>
    </source>
</evidence>
<sequence length="265" mass="29987">MSRTNDTPLTFWDHLDVLRGCLWRILLVCVMCGVVAFIAKDTLFGIVLAPQHPDFFTYRMLDFLSTWIGGSGGATQFHVELINTGLSQQFVIHMRTAFYAGFLCASPYVLYSLFRFVSPALYENERHYAVWAVVWGYVMFVLGVLLSYFLIFPLTFRFLATYQVSTEVVNTITLQSYMDTLFMLTLMMGILFEIPLLCWLMGKLGLLSADFMCRYRKHAVVVILIVAAVITPTADAFTLALVALPVYLLYELGIVLVRNSAAKSV</sequence>
<evidence type="ECO:0000256" key="3">
    <source>
        <dbReference type="ARBA" id="ARBA00022989"/>
    </source>
</evidence>
<comment type="caution">
    <text evidence="6">The sequence shown here is derived from an EMBL/GenBank/DDBJ whole genome shotgun (WGS) entry which is preliminary data.</text>
</comment>
<dbReference type="GO" id="GO:0033281">
    <property type="term" value="C:TAT protein transport complex"/>
    <property type="evidence" value="ECO:0007669"/>
    <property type="project" value="UniProtKB-UniRule"/>
</dbReference>
<accession>A0A9D9N5F1</accession>
<organism evidence="6 7">
    <name type="scientific">Candidatus Gallipaludibacter merdavium</name>
    <dbReference type="NCBI Taxonomy" id="2840839"/>
    <lineage>
        <taxon>Bacteria</taxon>
        <taxon>Pseudomonadati</taxon>
        <taxon>Bacteroidota</taxon>
        <taxon>Bacteroidia</taxon>
        <taxon>Bacteroidales</taxon>
        <taxon>Candidatus Gallipaludibacter</taxon>
    </lineage>
</organism>
<comment type="function">
    <text evidence="5">Part of the twin-arginine translocation (Tat) system that transports large folded proteins containing a characteristic twin-arginine motif in their signal peptide across membranes.</text>
</comment>
<comment type="similarity">
    <text evidence="5">Belongs to the TatC family.</text>
</comment>
<dbReference type="PANTHER" id="PTHR30371:SF0">
    <property type="entry name" value="SEC-INDEPENDENT PROTEIN TRANSLOCASE PROTEIN TATC, CHLOROPLASTIC-RELATED"/>
    <property type="match status" value="1"/>
</dbReference>
<keyword evidence="5" id="KW-0811">Translocation</keyword>
<feature type="transmembrane region" description="Helical" evidence="5">
    <location>
        <begin position="221"/>
        <end position="250"/>
    </location>
</feature>
<dbReference type="Proteomes" id="UP000823641">
    <property type="component" value="Unassembled WGS sequence"/>
</dbReference>
<dbReference type="PRINTS" id="PR01840">
    <property type="entry name" value="TATCFAMILY"/>
</dbReference>
<gene>
    <name evidence="5 6" type="primary">tatC</name>
    <name evidence="6" type="ORF">IAA73_11895</name>
</gene>
<evidence type="ECO:0000256" key="5">
    <source>
        <dbReference type="HAMAP-Rule" id="MF_00902"/>
    </source>
</evidence>
<name>A0A9D9N5F1_9BACT</name>
<evidence type="ECO:0000256" key="2">
    <source>
        <dbReference type="ARBA" id="ARBA00022692"/>
    </source>
</evidence>
<feature type="transmembrane region" description="Helical" evidence="5">
    <location>
        <begin position="21"/>
        <end position="39"/>
    </location>
</feature>
<dbReference type="GO" id="GO:0065002">
    <property type="term" value="P:intracellular protein transmembrane transport"/>
    <property type="evidence" value="ECO:0007669"/>
    <property type="project" value="TreeGrafter"/>
</dbReference>
<keyword evidence="5" id="KW-0653">Protein transport</keyword>
<evidence type="ECO:0000256" key="4">
    <source>
        <dbReference type="ARBA" id="ARBA00023136"/>
    </source>
</evidence>
<dbReference type="HAMAP" id="MF_00902">
    <property type="entry name" value="TatC"/>
    <property type="match status" value="1"/>
</dbReference>
<comment type="subcellular location">
    <subcellularLocation>
        <location evidence="5">Cell membrane</location>
        <topology evidence="5">Multi-pass membrane protein</topology>
    </subcellularLocation>
    <subcellularLocation>
        <location evidence="1">Membrane</location>
        <topology evidence="1">Multi-pass membrane protein</topology>
    </subcellularLocation>
</comment>